<proteinExistence type="predicted"/>
<gene>
    <name evidence="2" type="ORF">IDF66_13225</name>
</gene>
<dbReference type="InterPro" id="IPR054344">
    <property type="entry name" value="TY-Chap_N"/>
</dbReference>
<evidence type="ECO:0000259" key="1">
    <source>
        <dbReference type="Pfam" id="PF22552"/>
    </source>
</evidence>
<accession>A0ABR7WCM7</accession>
<protein>
    <recommendedName>
        <fullName evidence="1">TY-Chap N-terminal domain-containing protein</fullName>
    </recommendedName>
</protein>
<name>A0ABR7WCM7_9ACTN</name>
<feature type="domain" description="TY-Chap N-terminal" evidence="1">
    <location>
        <begin position="20"/>
        <end position="137"/>
    </location>
</feature>
<evidence type="ECO:0000313" key="2">
    <source>
        <dbReference type="EMBL" id="MBD1320543.1"/>
    </source>
</evidence>
<dbReference type="RefSeq" id="WP_190267170.1">
    <property type="nucleotide sequence ID" value="NZ_BAABAD010000004.1"/>
</dbReference>
<organism evidence="2 3">
    <name type="scientific">Gordonia hankookensis</name>
    <dbReference type="NCBI Taxonomy" id="589403"/>
    <lineage>
        <taxon>Bacteria</taxon>
        <taxon>Bacillati</taxon>
        <taxon>Actinomycetota</taxon>
        <taxon>Actinomycetes</taxon>
        <taxon>Mycobacteriales</taxon>
        <taxon>Gordoniaceae</taxon>
        <taxon>Gordonia</taxon>
    </lineage>
</organism>
<keyword evidence="3" id="KW-1185">Reference proteome</keyword>
<dbReference type="EMBL" id="JACWMS010000002">
    <property type="protein sequence ID" value="MBD1320543.1"/>
    <property type="molecule type" value="Genomic_DNA"/>
</dbReference>
<evidence type="ECO:0000313" key="3">
    <source>
        <dbReference type="Proteomes" id="UP000602395"/>
    </source>
</evidence>
<dbReference type="Proteomes" id="UP000602395">
    <property type="component" value="Unassembled WGS sequence"/>
</dbReference>
<reference evidence="2 3" key="1">
    <citation type="submission" date="2020-09" db="EMBL/GenBank/DDBJ databases">
        <title>Novel species in genus Gordonia.</title>
        <authorList>
            <person name="Zhang G."/>
        </authorList>
    </citation>
    <scope>NUCLEOTIDE SEQUENCE [LARGE SCALE GENOMIC DNA]</scope>
    <source>
        <strain evidence="2 3">ON-33</strain>
    </source>
</reference>
<dbReference type="Pfam" id="PF22552">
    <property type="entry name" value="TY-Chap3"/>
    <property type="match status" value="1"/>
</dbReference>
<comment type="caution">
    <text evidence="2">The sequence shown here is derived from an EMBL/GenBank/DDBJ whole genome shotgun (WGS) entry which is preliminary data.</text>
</comment>
<sequence length="153" mass="17464">MTAETYGDDVEGYDEQIAESWRDFTADLAARLGDLRFGSFEFIDLAHPVGNREQLLITFRANRAGRVRATVPKSALVGTRQPDWSQTQRTFEALDWRYLSRKDEFVREFGRRQLYRAAVQSITLLRGQWGVTHPSFLSLTDPISTVHPLSLTG</sequence>